<dbReference type="KEGG" id="lsp:Bsph_2069"/>
<dbReference type="EnsemblBacteria" id="ACA39646">
    <property type="protein sequence ID" value="ACA39646"/>
    <property type="gene ID" value="Bsph_2069"/>
</dbReference>
<protein>
    <submittedName>
        <fullName evidence="1">Uncharacterized protein</fullName>
    </submittedName>
</protein>
<reference evidence="1 2" key="1">
    <citation type="journal article" date="2008" name="J. Bacteriol.">
        <title>Complete genome sequence of the mosquitocidal bacterium Bacillus sphaericus C3-41 and comparison with those of closely related Bacillus species.</title>
        <authorList>
            <person name="Hu X."/>
            <person name="Fan W."/>
            <person name="Han B."/>
            <person name="Liu H."/>
            <person name="Zheng D."/>
            <person name="Li Q."/>
            <person name="Dong W."/>
            <person name="Yan J."/>
            <person name="Gao M."/>
            <person name="Berry C."/>
            <person name="Yuan Z."/>
        </authorList>
    </citation>
    <scope>NUCLEOTIDE SEQUENCE [LARGE SCALE GENOMIC DNA]</scope>
    <source>
        <strain evidence="1 2">C3-41</strain>
    </source>
</reference>
<dbReference type="HOGENOM" id="CLU_3185500_0_0_9"/>
<evidence type="ECO:0000313" key="1">
    <source>
        <dbReference type="EMBL" id="ACA39646.1"/>
    </source>
</evidence>
<evidence type="ECO:0000313" key="2">
    <source>
        <dbReference type="Proteomes" id="UP000002164"/>
    </source>
</evidence>
<gene>
    <name evidence="1" type="ordered locus">Bsph_2069</name>
</gene>
<name>B1HU91_LYSSC</name>
<dbReference type="EMBL" id="CP000817">
    <property type="protein sequence ID" value="ACA39646.1"/>
    <property type="molecule type" value="Genomic_DNA"/>
</dbReference>
<organism evidence="1 2">
    <name type="scientific">Lysinibacillus sphaericus (strain C3-41)</name>
    <dbReference type="NCBI Taxonomy" id="444177"/>
    <lineage>
        <taxon>Bacteria</taxon>
        <taxon>Bacillati</taxon>
        <taxon>Bacillota</taxon>
        <taxon>Bacilli</taxon>
        <taxon>Bacillales</taxon>
        <taxon>Bacillaceae</taxon>
        <taxon>Lysinibacillus</taxon>
    </lineage>
</organism>
<dbReference type="AlphaFoldDB" id="B1HU91"/>
<sequence length="46" mass="5162">MQEKLESRDAGWSGCVLYESEAAATKLGKQLAPGRKGNQRFYFILL</sequence>
<proteinExistence type="predicted"/>
<accession>B1HU91</accession>
<dbReference type="Proteomes" id="UP000002164">
    <property type="component" value="Chromosome"/>
</dbReference>